<keyword evidence="10" id="KW-1185">Reference proteome</keyword>
<proteinExistence type="inferred from homology"/>
<evidence type="ECO:0000256" key="4">
    <source>
        <dbReference type="ARBA" id="ARBA00022801"/>
    </source>
</evidence>
<evidence type="ECO:0000256" key="7">
    <source>
        <dbReference type="ARBA" id="ARBA00047551"/>
    </source>
</evidence>
<dbReference type="InterPro" id="IPR036322">
    <property type="entry name" value="WD40_repeat_dom_sf"/>
</dbReference>
<evidence type="ECO:0000256" key="2">
    <source>
        <dbReference type="ARBA" id="ARBA00022574"/>
    </source>
</evidence>
<keyword evidence="2 8" id="KW-0853">WD repeat</keyword>
<comment type="catalytic activity">
    <reaction evidence="7">
        <text>diphthine methyl ester-[translation elongation factor 2] + H2O = diphthine-[translation elongation factor 2] + methanol + H(+)</text>
        <dbReference type="Rhea" id="RHEA:42656"/>
        <dbReference type="Rhea" id="RHEA-COMP:10172"/>
        <dbReference type="Rhea" id="RHEA-COMP:10173"/>
        <dbReference type="ChEBI" id="CHEBI:15377"/>
        <dbReference type="ChEBI" id="CHEBI:15378"/>
        <dbReference type="ChEBI" id="CHEBI:17790"/>
        <dbReference type="ChEBI" id="CHEBI:79005"/>
        <dbReference type="ChEBI" id="CHEBI:82696"/>
        <dbReference type="EC" id="3.1.1.97"/>
    </reaction>
</comment>
<dbReference type="AlphaFoldDB" id="A0A6J8BNY2"/>
<accession>A0A6J8BNY2</accession>
<organism evidence="9 10">
    <name type="scientific">Mytilus coruscus</name>
    <name type="common">Sea mussel</name>
    <dbReference type="NCBI Taxonomy" id="42192"/>
    <lineage>
        <taxon>Eukaryota</taxon>
        <taxon>Metazoa</taxon>
        <taxon>Spiralia</taxon>
        <taxon>Lophotrochozoa</taxon>
        <taxon>Mollusca</taxon>
        <taxon>Bivalvia</taxon>
        <taxon>Autobranchia</taxon>
        <taxon>Pteriomorphia</taxon>
        <taxon>Mytilida</taxon>
        <taxon>Mytiloidea</taxon>
        <taxon>Mytilidae</taxon>
        <taxon>Mytilinae</taxon>
        <taxon>Mytilus</taxon>
    </lineage>
</organism>
<protein>
    <recommendedName>
        <fullName evidence="6">methylated diphthine methylhydrolase</fullName>
        <ecNumber evidence="6">3.1.1.97</ecNumber>
    </recommendedName>
</protein>
<dbReference type="EMBL" id="CACVKT020003693">
    <property type="protein sequence ID" value="CAC5385316.1"/>
    <property type="molecule type" value="Genomic_DNA"/>
</dbReference>
<dbReference type="PANTHER" id="PTHR46042">
    <property type="entry name" value="DIPHTHINE METHYLTRANSFERASE"/>
    <property type="match status" value="1"/>
</dbReference>
<reference evidence="9 10" key="1">
    <citation type="submission" date="2020-06" db="EMBL/GenBank/DDBJ databases">
        <authorList>
            <person name="Li R."/>
            <person name="Bekaert M."/>
        </authorList>
    </citation>
    <scope>NUCLEOTIDE SEQUENCE [LARGE SCALE GENOMIC DNA]</scope>
    <source>
        <strain evidence="10">wild</strain>
    </source>
</reference>
<keyword evidence="4 9" id="KW-0378">Hydrolase</keyword>
<evidence type="ECO:0000256" key="3">
    <source>
        <dbReference type="ARBA" id="ARBA00022737"/>
    </source>
</evidence>
<dbReference type="Gene3D" id="2.130.10.10">
    <property type="entry name" value="YVTN repeat-like/Quinoprotein amine dehydrogenase"/>
    <property type="match status" value="1"/>
</dbReference>
<dbReference type="InterPro" id="IPR019775">
    <property type="entry name" value="WD40_repeat_CS"/>
</dbReference>
<feature type="repeat" description="WD" evidence="8">
    <location>
        <begin position="218"/>
        <end position="260"/>
    </location>
</feature>
<comment type="similarity">
    <text evidence="5">Belongs to the DPH7 family.</text>
</comment>
<evidence type="ECO:0000256" key="5">
    <source>
        <dbReference type="ARBA" id="ARBA00038092"/>
    </source>
</evidence>
<dbReference type="GO" id="GO:0061685">
    <property type="term" value="F:diphthine methylesterase activity"/>
    <property type="evidence" value="ECO:0007669"/>
    <property type="project" value="UniProtKB-EC"/>
</dbReference>
<evidence type="ECO:0000313" key="9">
    <source>
        <dbReference type="EMBL" id="CAC5385316.1"/>
    </source>
</evidence>
<evidence type="ECO:0000313" key="10">
    <source>
        <dbReference type="Proteomes" id="UP000507470"/>
    </source>
</evidence>
<dbReference type="PROSITE" id="PS50082">
    <property type="entry name" value="WD_REPEATS_2"/>
    <property type="match status" value="1"/>
</dbReference>
<evidence type="ECO:0000256" key="1">
    <source>
        <dbReference type="ARBA" id="ARBA00005156"/>
    </source>
</evidence>
<dbReference type="GO" id="GO:0005737">
    <property type="term" value="C:cytoplasm"/>
    <property type="evidence" value="ECO:0007669"/>
    <property type="project" value="TreeGrafter"/>
</dbReference>
<dbReference type="SMART" id="SM00320">
    <property type="entry name" value="WD40"/>
    <property type="match status" value="3"/>
</dbReference>
<dbReference type="InterPro" id="IPR015943">
    <property type="entry name" value="WD40/YVTN_repeat-like_dom_sf"/>
</dbReference>
<evidence type="ECO:0000256" key="8">
    <source>
        <dbReference type="PROSITE-ProRule" id="PRU00221"/>
    </source>
</evidence>
<dbReference type="PROSITE" id="PS00678">
    <property type="entry name" value="WD_REPEATS_1"/>
    <property type="match status" value="1"/>
</dbReference>
<comment type="pathway">
    <text evidence="1">Protein modification; peptidyl-diphthamide biosynthesis.</text>
</comment>
<dbReference type="GO" id="GO:0017183">
    <property type="term" value="P:protein histidyl modification to diphthamide"/>
    <property type="evidence" value="ECO:0007669"/>
    <property type="project" value="TreeGrafter"/>
</dbReference>
<gene>
    <name evidence="9" type="ORF">MCOR_20870</name>
</gene>
<dbReference type="InterPro" id="IPR052415">
    <property type="entry name" value="Diphthine_MTase"/>
</dbReference>
<name>A0A6J8BNY2_MYTCO</name>
<evidence type="ECO:0000256" key="6">
    <source>
        <dbReference type="ARBA" id="ARBA00039131"/>
    </source>
</evidence>
<dbReference type="OrthoDB" id="1930760at2759"/>
<sequence>MAKTLQVLDTEYNADSVEWCPHDSNQDILLCGTYQLDQSKDTQEDSSAPQTRLGKLHTYKLKQEQETQSLEHVETTDMPGILDIKWCPSFIDSQSLFGIVNSIGQLQIYQLNEDHNTDFVTSTELGEQVLGLSLDWTNRVHKSSDPEISCSSSDGHISICKFHQGQLKCTSNWKAHDFEAWITAFNYWNTNIVYSGGDDCKFKGWDCRQNTSSPIFVSKRHSMGVCSIQCHPFKENVLSSGSYDENLFIWDTRNMKSPLAETNLGGGVWRIKWDSQKSDYILTATMYNGFHVIDASEFSDGKLSVVCHYDKQESIGYGADICCKRSVDSDRHAAKMGDTSTFNFNRTIATCSFYDHVLHLWNFSTSEKSQNKENND</sequence>
<dbReference type="SUPFAM" id="SSF50978">
    <property type="entry name" value="WD40 repeat-like"/>
    <property type="match status" value="1"/>
</dbReference>
<dbReference type="Proteomes" id="UP000507470">
    <property type="component" value="Unassembled WGS sequence"/>
</dbReference>
<dbReference type="EC" id="3.1.1.97" evidence="6"/>
<dbReference type="PANTHER" id="PTHR46042:SF1">
    <property type="entry name" value="DIPHTHINE METHYLTRANSFERASE"/>
    <property type="match status" value="1"/>
</dbReference>
<dbReference type="InterPro" id="IPR001680">
    <property type="entry name" value="WD40_rpt"/>
</dbReference>
<keyword evidence="3" id="KW-0677">Repeat</keyword>